<feature type="compositionally biased region" description="Polar residues" evidence="1">
    <location>
        <begin position="11"/>
        <end position="25"/>
    </location>
</feature>
<dbReference type="EMBL" id="JAEPRA010000004">
    <property type="protein sequence ID" value="KAG2186596.1"/>
    <property type="molecule type" value="Genomic_DNA"/>
</dbReference>
<gene>
    <name evidence="3" type="ORF">INT44_002820</name>
</gene>
<comment type="caution">
    <text evidence="3">The sequence shown here is derived from an EMBL/GenBank/DDBJ whole genome shotgun (WGS) entry which is preliminary data.</text>
</comment>
<evidence type="ECO:0000256" key="1">
    <source>
        <dbReference type="SAM" id="MobiDB-lite"/>
    </source>
</evidence>
<feature type="region of interest" description="Disordered" evidence="1">
    <location>
        <begin position="1"/>
        <end position="31"/>
    </location>
</feature>
<keyword evidence="2" id="KW-1133">Transmembrane helix</keyword>
<evidence type="ECO:0008006" key="5">
    <source>
        <dbReference type="Google" id="ProtNLM"/>
    </source>
</evidence>
<evidence type="ECO:0000313" key="3">
    <source>
        <dbReference type="EMBL" id="KAG2186596.1"/>
    </source>
</evidence>
<organism evidence="3 4">
    <name type="scientific">Umbelopsis vinacea</name>
    <dbReference type="NCBI Taxonomy" id="44442"/>
    <lineage>
        <taxon>Eukaryota</taxon>
        <taxon>Fungi</taxon>
        <taxon>Fungi incertae sedis</taxon>
        <taxon>Mucoromycota</taxon>
        <taxon>Mucoromycotina</taxon>
        <taxon>Umbelopsidomycetes</taxon>
        <taxon>Umbelopsidales</taxon>
        <taxon>Umbelopsidaceae</taxon>
        <taxon>Umbelopsis</taxon>
    </lineage>
</organism>
<feature type="transmembrane region" description="Helical" evidence="2">
    <location>
        <begin position="150"/>
        <end position="172"/>
    </location>
</feature>
<dbReference type="OrthoDB" id="2373645at2759"/>
<feature type="transmembrane region" description="Helical" evidence="2">
    <location>
        <begin position="91"/>
        <end position="114"/>
    </location>
</feature>
<name>A0A8H7Q6A9_9FUNG</name>
<protein>
    <recommendedName>
        <fullName evidence="5">Transmembrane protein</fullName>
    </recommendedName>
</protein>
<proteinExistence type="predicted"/>
<accession>A0A8H7Q6A9</accession>
<keyword evidence="2" id="KW-0472">Membrane</keyword>
<feature type="compositionally biased region" description="Basic and acidic residues" evidence="1">
    <location>
        <begin position="1"/>
        <end position="10"/>
    </location>
</feature>
<keyword evidence="2" id="KW-0812">Transmembrane</keyword>
<feature type="transmembrane region" description="Helical" evidence="2">
    <location>
        <begin position="48"/>
        <end position="71"/>
    </location>
</feature>
<dbReference type="Proteomes" id="UP000612746">
    <property type="component" value="Unassembled WGS sequence"/>
</dbReference>
<reference evidence="3" key="1">
    <citation type="submission" date="2020-12" db="EMBL/GenBank/DDBJ databases">
        <title>Metabolic potential, ecology and presence of endohyphal bacteria is reflected in genomic diversity of Mucoromycotina.</title>
        <authorList>
            <person name="Muszewska A."/>
            <person name="Okrasinska A."/>
            <person name="Steczkiewicz K."/>
            <person name="Drgas O."/>
            <person name="Orlowska M."/>
            <person name="Perlinska-Lenart U."/>
            <person name="Aleksandrzak-Piekarczyk T."/>
            <person name="Szatraj K."/>
            <person name="Zielenkiewicz U."/>
            <person name="Pilsyk S."/>
            <person name="Malc E."/>
            <person name="Mieczkowski P."/>
            <person name="Kruszewska J.S."/>
            <person name="Biernat P."/>
            <person name="Pawlowska J."/>
        </authorList>
    </citation>
    <scope>NUCLEOTIDE SEQUENCE</scope>
    <source>
        <strain evidence="3">WA0000051536</strain>
    </source>
</reference>
<sequence length="589" mass="64088">MQRHYNDHDSSSPLRLSIMSTTSDDNTGDPNEEAVLENITKARNIGDLLPMIAIFLVLILVTGIMIALHFASTRIGNILEEAAGSITLPWWNTHLAMVVSICISSILGGLVLYLRMKKTDVILSTLLRKDGTRGDVFLDLMDGWFTSIRALLTFDSPVGASLFTFALILLQFTPAFSGLCVSTTEAMWQKGIGFIVTDLTPITMGAIGQLQFSTAVTNLERMFFRDQVFLTNFISPANDIAAANNFDNASLTAYKVTPICQLVQTNFVTNVPYINLNYVDLNVLSLKGNMVTPGMQPGQISNGVITGASLYWRQYFLKKAYNYGTYPNGSMDFVDEVVVLVNNTIPQSSQSNFTQVRAWTCRVNIETFVVAIDNTTRASGGVYMTEPTTMQRGPNPSRAIYPVHGQGLINGNVTSGQFLGLAAFLSGGLATTRALGYQGYLKGFDTNAVGTNLTADDLSLHLGDMALTLQLMSITGKRANATGFRNGTTAYTTINIEGAASLLSVAWGLCLLMVAGMWSSQRLRWSASGSSVAVLSMAATKSFSEAVQPYSFGDWSGMRKNIGHSRWRLGKIYSSKGQQYGFSNTPFSD</sequence>
<evidence type="ECO:0000313" key="4">
    <source>
        <dbReference type="Proteomes" id="UP000612746"/>
    </source>
</evidence>
<keyword evidence="4" id="KW-1185">Reference proteome</keyword>
<dbReference type="AlphaFoldDB" id="A0A8H7Q6A9"/>
<evidence type="ECO:0000256" key="2">
    <source>
        <dbReference type="SAM" id="Phobius"/>
    </source>
</evidence>